<evidence type="ECO:0000256" key="1">
    <source>
        <dbReference type="SAM" id="Phobius"/>
    </source>
</evidence>
<keyword evidence="1" id="KW-0812">Transmembrane</keyword>
<keyword evidence="1" id="KW-1133">Transmembrane helix</keyword>
<feature type="transmembrane region" description="Helical" evidence="1">
    <location>
        <begin position="30"/>
        <end position="48"/>
    </location>
</feature>
<dbReference type="Pfam" id="PF03956">
    <property type="entry name" value="Lys_export"/>
    <property type="match status" value="1"/>
</dbReference>
<comment type="caution">
    <text evidence="2">The sequence shown here is derived from an EMBL/GenBank/DDBJ whole genome shotgun (WGS) entry which is preliminary data.</text>
</comment>
<sequence length="94" mass="10325">MLRIVSVLLTCILVGYLGRNWKVLRRAERLPQLLIPVLLFVFGVSIGANRELIANLGRFGWQAVVLACLGLAGSLLAGYVAGRLLEKKGGRHER</sequence>
<accession>A0A9D2DDI8</accession>
<reference evidence="2" key="2">
    <citation type="submission" date="2021-04" db="EMBL/GenBank/DDBJ databases">
        <authorList>
            <person name="Gilroy R."/>
        </authorList>
    </citation>
    <scope>NUCLEOTIDE SEQUENCE</scope>
    <source>
        <strain evidence="2">ChiHjej11B10-19426</strain>
    </source>
</reference>
<dbReference type="EMBL" id="DXCC01000008">
    <property type="protein sequence ID" value="HIZ14889.1"/>
    <property type="molecule type" value="Genomic_DNA"/>
</dbReference>
<dbReference type="AlphaFoldDB" id="A0A9D2DDI8"/>
<proteinExistence type="predicted"/>
<dbReference type="InterPro" id="IPR005642">
    <property type="entry name" value="LysO"/>
</dbReference>
<dbReference type="GO" id="GO:0015661">
    <property type="term" value="F:L-lysine efflux transmembrane transporter activity"/>
    <property type="evidence" value="ECO:0007669"/>
    <property type="project" value="InterPro"/>
</dbReference>
<name>A0A9D2DDI8_9BACT</name>
<feature type="transmembrane region" description="Helical" evidence="1">
    <location>
        <begin position="60"/>
        <end position="81"/>
    </location>
</feature>
<protein>
    <submittedName>
        <fullName evidence="2">Lysine exporter LysO family protein</fullName>
    </submittedName>
</protein>
<organism evidence="2 3">
    <name type="scientific">Candidatus Tidjanibacter faecipullorum</name>
    <dbReference type="NCBI Taxonomy" id="2838766"/>
    <lineage>
        <taxon>Bacteria</taxon>
        <taxon>Pseudomonadati</taxon>
        <taxon>Bacteroidota</taxon>
        <taxon>Bacteroidia</taxon>
        <taxon>Bacteroidales</taxon>
        <taxon>Rikenellaceae</taxon>
        <taxon>Tidjanibacter</taxon>
    </lineage>
</organism>
<keyword evidence="1" id="KW-0472">Membrane</keyword>
<gene>
    <name evidence="2" type="ORF">H9816_03120</name>
</gene>
<evidence type="ECO:0000313" key="3">
    <source>
        <dbReference type="Proteomes" id="UP000824014"/>
    </source>
</evidence>
<evidence type="ECO:0000313" key="2">
    <source>
        <dbReference type="EMBL" id="HIZ14889.1"/>
    </source>
</evidence>
<reference evidence="2" key="1">
    <citation type="journal article" date="2021" name="PeerJ">
        <title>Extensive microbial diversity within the chicken gut microbiome revealed by metagenomics and culture.</title>
        <authorList>
            <person name="Gilroy R."/>
            <person name="Ravi A."/>
            <person name="Getino M."/>
            <person name="Pursley I."/>
            <person name="Horton D.L."/>
            <person name="Alikhan N.F."/>
            <person name="Baker D."/>
            <person name="Gharbi K."/>
            <person name="Hall N."/>
            <person name="Watson M."/>
            <person name="Adriaenssens E.M."/>
            <person name="Foster-Nyarko E."/>
            <person name="Jarju S."/>
            <person name="Secka A."/>
            <person name="Antonio M."/>
            <person name="Oren A."/>
            <person name="Chaudhuri R.R."/>
            <person name="La Ragione R."/>
            <person name="Hildebrand F."/>
            <person name="Pallen M.J."/>
        </authorList>
    </citation>
    <scope>NUCLEOTIDE SEQUENCE</scope>
    <source>
        <strain evidence="2">ChiHjej11B10-19426</strain>
    </source>
</reference>
<dbReference type="Proteomes" id="UP000824014">
    <property type="component" value="Unassembled WGS sequence"/>
</dbReference>